<feature type="binding site" evidence="7">
    <location>
        <begin position="6"/>
        <end position="11"/>
    </location>
    <ligand>
        <name>substrate</name>
    </ligand>
</feature>
<comment type="caution">
    <text evidence="7">Lacks conserved residue(s) required for the propagation of feature annotation.</text>
</comment>
<dbReference type="PANTHER" id="PTHR11067:SF9">
    <property type="entry name" value="INOSINE TRIPHOSPHATE PYROPHOSPHATASE"/>
    <property type="match status" value="1"/>
</dbReference>
<evidence type="ECO:0000313" key="8">
    <source>
        <dbReference type="EMBL" id="NNJ27286.1"/>
    </source>
</evidence>
<dbReference type="GO" id="GO:0036220">
    <property type="term" value="F:ITP diphosphatase activity"/>
    <property type="evidence" value="ECO:0007669"/>
    <property type="project" value="UniProtKB-EC"/>
</dbReference>
<organism evidence="8 9">
    <name type="scientific">Alienimonas chondri</name>
    <dbReference type="NCBI Taxonomy" id="2681879"/>
    <lineage>
        <taxon>Bacteria</taxon>
        <taxon>Pseudomonadati</taxon>
        <taxon>Planctomycetota</taxon>
        <taxon>Planctomycetia</taxon>
        <taxon>Planctomycetales</taxon>
        <taxon>Planctomycetaceae</taxon>
        <taxon>Alienimonas</taxon>
    </lineage>
</organism>
<sequence length="217" mass="22812">MLILATRNRKKLAEVVDLLARFKVSGDLVRDVSVFDEGEELARFGPVPEVVEDGETFAANAALKATQTARFLSEQGYEAFVLGEDSGLCVDALKGAPGVFSARYAGTHGDDDANNAKLLTELDGVPAEKRGAGYVSSVAVADAAGGIVLTAEGTCRGRIVTAPRGTGGFGYDPLFEIRELHRTFGELPAAVKRALSHRGRALRAIGPQLAGLVRAAD</sequence>
<dbReference type="InterPro" id="IPR002637">
    <property type="entry name" value="RdgB/HAM1"/>
</dbReference>
<evidence type="ECO:0000256" key="2">
    <source>
        <dbReference type="ARBA" id="ARBA00022723"/>
    </source>
</evidence>
<evidence type="ECO:0000256" key="4">
    <source>
        <dbReference type="ARBA" id="ARBA00022801"/>
    </source>
</evidence>
<name>A0ABX1VKR5_9PLAN</name>
<accession>A0ABX1VKR5</accession>
<feature type="active site" description="Proton acceptor" evidence="7">
    <location>
        <position position="85"/>
    </location>
</feature>
<evidence type="ECO:0000256" key="5">
    <source>
        <dbReference type="ARBA" id="ARBA00022842"/>
    </source>
</evidence>
<comment type="cofactor">
    <cofactor evidence="7">
        <name>Mg(2+)</name>
        <dbReference type="ChEBI" id="CHEBI:18420"/>
    </cofactor>
    <text evidence="7">Binds 1 Mg(2+) ion per subunit.</text>
</comment>
<keyword evidence="2 7" id="KW-0479">Metal-binding</keyword>
<dbReference type="Proteomes" id="UP000609651">
    <property type="component" value="Unassembled WGS sequence"/>
</dbReference>
<keyword evidence="6 7" id="KW-0546">Nucleotide metabolism</keyword>
<dbReference type="PANTHER" id="PTHR11067">
    <property type="entry name" value="INOSINE TRIPHOSPHATE PYROPHOSPHATASE/HAM1 PROTEIN"/>
    <property type="match status" value="1"/>
</dbReference>
<proteinExistence type="inferred from homology"/>
<reference evidence="8 9" key="1">
    <citation type="journal article" date="2020" name="Syst. Appl. Microbiol.">
        <title>Alienimonas chondri sp. nov., a novel planctomycete isolated from the biofilm of the red alga Chondrus crispus.</title>
        <authorList>
            <person name="Vitorino I."/>
            <person name="Albuquerque L."/>
            <person name="Wiegand S."/>
            <person name="Kallscheuer N."/>
            <person name="da Costa M.S."/>
            <person name="Lobo-da-Cunha A."/>
            <person name="Jogler C."/>
            <person name="Lage O.M."/>
        </authorList>
    </citation>
    <scope>NUCLEOTIDE SEQUENCE [LARGE SCALE GENOMIC DNA]</scope>
    <source>
        <strain evidence="8 9">LzC2</strain>
    </source>
</reference>
<comment type="caution">
    <text evidence="8">The sequence shown here is derived from an EMBL/GenBank/DDBJ whole genome shotgun (WGS) entry which is preliminary data.</text>
</comment>
<feature type="binding site" evidence="7">
    <location>
        <begin position="197"/>
        <end position="198"/>
    </location>
    <ligand>
        <name>substrate</name>
    </ligand>
</feature>
<evidence type="ECO:0000256" key="1">
    <source>
        <dbReference type="ARBA" id="ARBA00008023"/>
    </source>
</evidence>
<dbReference type="EC" id="3.6.1.66" evidence="7"/>
<comment type="similarity">
    <text evidence="1 7">Belongs to the HAM1 NTPase family.</text>
</comment>
<dbReference type="Gene3D" id="3.90.950.10">
    <property type="match status" value="1"/>
</dbReference>
<dbReference type="RefSeq" id="WP_171189174.1">
    <property type="nucleotide sequence ID" value="NZ_WTPX01000136.1"/>
</dbReference>
<evidence type="ECO:0000256" key="6">
    <source>
        <dbReference type="ARBA" id="ARBA00023080"/>
    </source>
</evidence>
<keyword evidence="4 7" id="KW-0378">Hydrolase</keyword>
<feature type="binding site" evidence="7">
    <location>
        <begin position="169"/>
        <end position="172"/>
    </location>
    <ligand>
        <name>substrate</name>
    </ligand>
</feature>
<comment type="subunit">
    <text evidence="7">Homodimer.</text>
</comment>
<keyword evidence="3 7" id="KW-0547">Nucleotide-binding</keyword>
<keyword evidence="5 7" id="KW-0460">Magnesium</keyword>
<dbReference type="InterPro" id="IPR020922">
    <property type="entry name" value="dITP/XTP_pyrophosphatase"/>
</dbReference>
<protein>
    <recommendedName>
        <fullName evidence="7">dITP/XTP pyrophosphatase</fullName>
        <ecNumber evidence="7">3.6.1.66</ecNumber>
    </recommendedName>
    <alternativeName>
        <fullName evidence="7">Non-canonical purine NTP pyrophosphatase</fullName>
    </alternativeName>
    <alternativeName>
        <fullName evidence="7">Non-standard purine NTP pyrophosphatase</fullName>
    </alternativeName>
    <alternativeName>
        <fullName evidence="7">Nucleoside-triphosphate diphosphatase</fullName>
    </alternativeName>
    <alternativeName>
        <fullName evidence="7">Nucleoside-triphosphate pyrophosphatase</fullName>
        <shortName evidence="7">NTPase</shortName>
    </alternativeName>
</protein>
<comment type="function">
    <text evidence="7">Pyrophosphatase that catalyzes the hydrolysis of nucleoside triphosphates to their monophosphate derivatives, with a high preference for the non-canonical purine nucleotides XTP (xanthosine triphosphate), dITP (deoxyinosine triphosphate) and ITP. Seems to function as a house-cleaning enzyme that removes non-canonical purine nucleotides from the nucleotide pool, thus preventing their incorporation into DNA/RNA and avoiding chromosomal lesions.</text>
</comment>
<gene>
    <name evidence="8" type="ORF">LzC2_33880</name>
</gene>
<comment type="catalytic activity">
    <reaction evidence="7">
        <text>XTP + H2O = XMP + diphosphate + H(+)</text>
        <dbReference type="Rhea" id="RHEA:28610"/>
        <dbReference type="ChEBI" id="CHEBI:15377"/>
        <dbReference type="ChEBI" id="CHEBI:15378"/>
        <dbReference type="ChEBI" id="CHEBI:33019"/>
        <dbReference type="ChEBI" id="CHEBI:57464"/>
        <dbReference type="ChEBI" id="CHEBI:61314"/>
        <dbReference type="EC" id="3.6.1.66"/>
    </reaction>
</comment>
<comment type="catalytic activity">
    <reaction evidence="7">
        <text>dITP + H2O = dIMP + diphosphate + H(+)</text>
        <dbReference type="Rhea" id="RHEA:28342"/>
        <dbReference type="ChEBI" id="CHEBI:15377"/>
        <dbReference type="ChEBI" id="CHEBI:15378"/>
        <dbReference type="ChEBI" id="CHEBI:33019"/>
        <dbReference type="ChEBI" id="CHEBI:61194"/>
        <dbReference type="ChEBI" id="CHEBI:61382"/>
        <dbReference type="EC" id="3.6.1.66"/>
    </reaction>
</comment>
<evidence type="ECO:0000256" key="7">
    <source>
        <dbReference type="HAMAP-Rule" id="MF_01405"/>
    </source>
</evidence>
<evidence type="ECO:0000256" key="3">
    <source>
        <dbReference type="ARBA" id="ARBA00022741"/>
    </source>
</evidence>
<feature type="binding site" evidence="7">
    <location>
        <position position="86"/>
    </location>
    <ligand>
        <name>substrate</name>
    </ligand>
</feature>
<feature type="binding site" evidence="7">
    <location>
        <position position="85"/>
    </location>
    <ligand>
        <name>Mg(2+)</name>
        <dbReference type="ChEBI" id="CHEBI:18420"/>
    </ligand>
</feature>
<dbReference type="Pfam" id="PF01725">
    <property type="entry name" value="Ham1p_like"/>
    <property type="match status" value="1"/>
</dbReference>
<keyword evidence="9" id="KW-1185">Reference proteome</keyword>
<dbReference type="HAMAP" id="MF_01405">
    <property type="entry name" value="Non_canon_purine_NTPase"/>
    <property type="match status" value="1"/>
</dbReference>
<dbReference type="CDD" id="cd00515">
    <property type="entry name" value="HAM1"/>
    <property type="match status" value="1"/>
</dbReference>
<dbReference type="SUPFAM" id="SSF52972">
    <property type="entry name" value="ITPase-like"/>
    <property type="match status" value="1"/>
</dbReference>
<evidence type="ECO:0000313" key="9">
    <source>
        <dbReference type="Proteomes" id="UP000609651"/>
    </source>
</evidence>
<comment type="catalytic activity">
    <reaction evidence="7">
        <text>ITP + H2O = IMP + diphosphate + H(+)</text>
        <dbReference type="Rhea" id="RHEA:29399"/>
        <dbReference type="ChEBI" id="CHEBI:15377"/>
        <dbReference type="ChEBI" id="CHEBI:15378"/>
        <dbReference type="ChEBI" id="CHEBI:33019"/>
        <dbReference type="ChEBI" id="CHEBI:58053"/>
        <dbReference type="ChEBI" id="CHEBI:61402"/>
        <dbReference type="EC" id="3.6.1.66"/>
    </reaction>
</comment>
<feature type="binding site" evidence="7">
    <location>
        <position position="192"/>
    </location>
    <ligand>
        <name>substrate</name>
    </ligand>
</feature>
<dbReference type="InterPro" id="IPR029001">
    <property type="entry name" value="ITPase-like_fam"/>
</dbReference>
<dbReference type="EMBL" id="WTPX01000136">
    <property type="protein sequence ID" value="NNJ27286.1"/>
    <property type="molecule type" value="Genomic_DNA"/>
</dbReference>